<dbReference type="OrthoDB" id="298344at2759"/>
<gene>
    <name evidence="2" type="ORF">A4U43_C05F5050</name>
</gene>
<keyword evidence="3" id="KW-1185">Reference proteome</keyword>
<feature type="region of interest" description="Disordered" evidence="1">
    <location>
        <begin position="53"/>
        <end position="90"/>
    </location>
</feature>
<organism evidence="2 3">
    <name type="scientific">Asparagus officinalis</name>
    <name type="common">Garden asparagus</name>
    <dbReference type="NCBI Taxonomy" id="4686"/>
    <lineage>
        <taxon>Eukaryota</taxon>
        <taxon>Viridiplantae</taxon>
        <taxon>Streptophyta</taxon>
        <taxon>Embryophyta</taxon>
        <taxon>Tracheophyta</taxon>
        <taxon>Spermatophyta</taxon>
        <taxon>Magnoliopsida</taxon>
        <taxon>Liliopsida</taxon>
        <taxon>Asparagales</taxon>
        <taxon>Asparagaceae</taxon>
        <taxon>Asparagoideae</taxon>
        <taxon>Asparagus</taxon>
    </lineage>
</organism>
<dbReference type="AlphaFoldDB" id="A0A5P1EPH9"/>
<dbReference type="PANTHER" id="PTHR34194:SF2">
    <property type="entry name" value="F14J8.16 PROTEIN"/>
    <property type="match status" value="1"/>
</dbReference>
<reference evidence="3" key="1">
    <citation type="journal article" date="2017" name="Nat. Commun.">
        <title>The asparagus genome sheds light on the origin and evolution of a young Y chromosome.</title>
        <authorList>
            <person name="Harkess A."/>
            <person name="Zhou J."/>
            <person name="Xu C."/>
            <person name="Bowers J.E."/>
            <person name="Van der Hulst R."/>
            <person name="Ayyampalayam S."/>
            <person name="Mercati F."/>
            <person name="Riccardi P."/>
            <person name="McKain M.R."/>
            <person name="Kakrana A."/>
            <person name="Tang H."/>
            <person name="Ray J."/>
            <person name="Groenendijk J."/>
            <person name="Arikit S."/>
            <person name="Mathioni S.M."/>
            <person name="Nakano M."/>
            <person name="Shan H."/>
            <person name="Telgmann-Rauber A."/>
            <person name="Kanno A."/>
            <person name="Yue Z."/>
            <person name="Chen H."/>
            <person name="Li W."/>
            <person name="Chen Y."/>
            <person name="Xu X."/>
            <person name="Zhang Y."/>
            <person name="Luo S."/>
            <person name="Chen H."/>
            <person name="Gao J."/>
            <person name="Mao Z."/>
            <person name="Pires J.C."/>
            <person name="Luo M."/>
            <person name="Kudrna D."/>
            <person name="Wing R.A."/>
            <person name="Meyers B.C."/>
            <person name="Yi K."/>
            <person name="Kong H."/>
            <person name="Lavrijsen P."/>
            <person name="Sunseri F."/>
            <person name="Falavigna A."/>
            <person name="Ye Y."/>
            <person name="Leebens-Mack J.H."/>
            <person name="Chen G."/>
        </authorList>
    </citation>
    <scope>NUCLEOTIDE SEQUENCE [LARGE SCALE GENOMIC DNA]</scope>
    <source>
        <strain evidence="3">cv. DH0086</strain>
    </source>
</reference>
<name>A0A5P1EPH9_ASPOF</name>
<dbReference type="OMA" id="DRVESHQ"/>
<proteinExistence type="predicted"/>
<protein>
    <submittedName>
        <fullName evidence="2">Uncharacterized protein</fullName>
    </submittedName>
</protein>
<dbReference type="Proteomes" id="UP000243459">
    <property type="component" value="Chromosome 5"/>
</dbReference>
<accession>A0A5P1EPH9</accession>
<feature type="region of interest" description="Disordered" evidence="1">
    <location>
        <begin position="1"/>
        <end position="22"/>
    </location>
</feature>
<evidence type="ECO:0000313" key="2">
    <source>
        <dbReference type="EMBL" id="ONK67908.1"/>
    </source>
</evidence>
<dbReference type="Gramene" id="ONK67908">
    <property type="protein sequence ID" value="ONK67908"/>
    <property type="gene ID" value="A4U43_C05F5050"/>
</dbReference>
<evidence type="ECO:0000256" key="1">
    <source>
        <dbReference type="SAM" id="MobiDB-lite"/>
    </source>
</evidence>
<dbReference type="PANTHER" id="PTHR34194">
    <property type="entry name" value="F14J8.16 PROTEIN"/>
    <property type="match status" value="1"/>
</dbReference>
<dbReference type="EMBL" id="CM007385">
    <property type="protein sequence ID" value="ONK67908.1"/>
    <property type="molecule type" value="Genomic_DNA"/>
</dbReference>
<feature type="compositionally biased region" description="Basic and acidic residues" evidence="1">
    <location>
        <begin position="10"/>
        <end position="21"/>
    </location>
</feature>
<evidence type="ECO:0000313" key="3">
    <source>
        <dbReference type="Proteomes" id="UP000243459"/>
    </source>
</evidence>
<sequence>MVPRNPGSSRSHDRVESHQGDDPDYVLFLNHLSPDRSGASYTLRISNNVIGYEDQDRGGSSFDRNNTNNKNDGDCGSSKDVSGPDDASTDVLGTDHAVVYDNVLQGGEVLSSFQSRLMESLKRPFDQREYDRLLAEAKKRKPIVKFKHLRTEDIPYETDELGASYFHHYPDLRRKVKSADHVGGLMLLRGFFFWLQNLGHKGAYKPWESNL</sequence>